<dbReference type="SMART" id="SM00871">
    <property type="entry name" value="AraC_E_bind"/>
    <property type="match status" value="1"/>
</dbReference>
<dbReference type="EMBL" id="JAFHKK010000003">
    <property type="protein sequence ID" value="MBN2963583.1"/>
    <property type="molecule type" value="Genomic_DNA"/>
</dbReference>
<sequence>MTYEVVTVEEKTIAGVKERTSNLEEQEYEGAKIPSLWRAYFQSSILDPIPNEVPDTPPYAVYFNYEDGVRAKYDVLVGAEVSSVEGLSREYASITLEGGAYFRFDAKGEMPLTTVRLWEEIWSFFRKNSQHVRTFKTDFEVYTGEDEVSIYIGIQA</sequence>
<proteinExistence type="predicted"/>
<reference evidence="2 3" key="2">
    <citation type="submission" date="2021-02" db="EMBL/GenBank/DDBJ databases">
        <title>Sulfurospirillum tamanensis sp. nov.</title>
        <authorList>
            <person name="Frolova A."/>
            <person name="Merkel A."/>
            <person name="Slobodkin A."/>
        </authorList>
    </citation>
    <scope>NUCLEOTIDE SEQUENCE [LARGE SCALE GENOMIC DNA]</scope>
    <source>
        <strain evidence="2 3">T05b</strain>
    </source>
</reference>
<reference evidence="2 3" key="3">
    <citation type="submission" date="2021-02" db="EMBL/GenBank/DDBJ databases">
        <authorList>
            <person name="Merkel A.Y."/>
        </authorList>
    </citation>
    <scope>NUCLEOTIDE SEQUENCE [LARGE SCALE GENOMIC DNA]</scope>
    <source>
        <strain evidence="2 3">T05b</strain>
    </source>
</reference>
<dbReference type="InterPro" id="IPR029441">
    <property type="entry name" value="Cass2"/>
</dbReference>
<accession>A0ABS2WPR2</accession>
<name>A0ABS2WPR2_9BACT</name>
<dbReference type="SUPFAM" id="SSF55136">
    <property type="entry name" value="Probable bacterial effector-binding domain"/>
    <property type="match status" value="1"/>
</dbReference>
<keyword evidence="3" id="KW-1185">Reference proteome</keyword>
<dbReference type="Proteomes" id="UP000703590">
    <property type="component" value="Unassembled WGS sequence"/>
</dbReference>
<gene>
    <name evidence="2" type="ORF">JWV37_02225</name>
</gene>
<reference evidence="3" key="1">
    <citation type="submission" date="2021-02" db="EMBL/GenBank/DDBJ databases">
        <title>Sulfurospirillum tamanensis sp. nov.</title>
        <authorList>
            <person name="Merkel A.Y."/>
        </authorList>
    </citation>
    <scope>NUCLEOTIDE SEQUENCE [LARGE SCALE GENOMIC DNA]</scope>
    <source>
        <strain evidence="3">T05b</strain>
    </source>
</reference>
<feature type="domain" description="AraC effector-binding" evidence="1">
    <location>
        <begin position="1"/>
        <end position="155"/>
    </location>
</feature>
<protein>
    <submittedName>
        <fullName evidence="2">Effector binding domain-containing protein</fullName>
    </submittedName>
</protein>
<evidence type="ECO:0000259" key="1">
    <source>
        <dbReference type="SMART" id="SM00871"/>
    </source>
</evidence>
<dbReference type="PANTHER" id="PTHR36444">
    <property type="entry name" value="TRANSCRIPTIONAL REGULATOR PROTEIN YOBU-RELATED"/>
    <property type="match status" value="1"/>
</dbReference>
<evidence type="ECO:0000313" key="2">
    <source>
        <dbReference type="EMBL" id="MBN2963583.1"/>
    </source>
</evidence>
<dbReference type="PANTHER" id="PTHR36444:SF2">
    <property type="entry name" value="TRANSCRIPTIONAL REGULATOR PROTEIN YOBU-RELATED"/>
    <property type="match status" value="1"/>
</dbReference>
<dbReference type="InterPro" id="IPR011256">
    <property type="entry name" value="Reg_factor_effector_dom_sf"/>
</dbReference>
<dbReference type="InterPro" id="IPR053182">
    <property type="entry name" value="YobU-like_regulator"/>
</dbReference>
<evidence type="ECO:0000313" key="3">
    <source>
        <dbReference type="Proteomes" id="UP000703590"/>
    </source>
</evidence>
<dbReference type="Pfam" id="PF14526">
    <property type="entry name" value="Cass2"/>
    <property type="match status" value="1"/>
</dbReference>
<dbReference type="Gene3D" id="3.20.80.10">
    <property type="entry name" value="Regulatory factor, effector binding domain"/>
    <property type="match status" value="1"/>
</dbReference>
<dbReference type="InterPro" id="IPR010499">
    <property type="entry name" value="AraC_E-bd"/>
</dbReference>
<organism evidence="2 3">
    <name type="scientific">Sulfurospirillum tamanense</name>
    <dbReference type="NCBI Taxonomy" id="2813362"/>
    <lineage>
        <taxon>Bacteria</taxon>
        <taxon>Pseudomonadati</taxon>
        <taxon>Campylobacterota</taxon>
        <taxon>Epsilonproteobacteria</taxon>
        <taxon>Campylobacterales</taxon>
        <taxon>Sulfurospirillaceae</taxon>
        <taxon>Sulfurospirillum</taxon>
    </lineage>
</organism>
<dbReference type="RefSeq" id="WP_205458024.1">
    <property type="nucleotide sequence ID" value="NZ_JAFHKK010000003.1"/>
</dbReference>
<comment type="caution">
    <text evidence="2">The sequence shown here is derived from an EMBL/GenBank/DDBJ whole genome shotgun (WGS) entry which is preliminary data.</text>
</comment>